<dbReference type="AlphaFoldDB" id="S3VCQ9"/>
<dbReference type="InterPro" id="IPR003719">
    <property type="entry name" value="Phenazine_PhzF-like"/>
</dbReference>
<sequence>MNKMSYEIFQIDAFADRLFRGNPAAVIPWKGDWPNDQLLIQIASENNLSETAFFRRTKKEDEFELRWFTPEVEVDLCGHATLATAAVIFDYGMDIETGNRSVLHFHSKSGILEVGKEDELLYLNFPSLPPKSLDVNPELLKCFSIKPQSLLQARDAVFVFESEEEVRQLEPDFDAIKRIPFFAAIATAPSASGKEYDFVSRFFAPAKGVQEDPVTGSAHCTLVPYWSKRLQKKNLSAFQVSKRGGHLICEDRGERVRIGGKCVLYLKGNFYLEV</sequence>
<dbReference type="PANTHER" id="PTHR13774:SF17">
    <property type="entry name" value="PHENAZINE BIOSYNTHESIS-LIKE DOMAIN-CONTAINING PROTEIN"/>
    <property type="match status" value="1"/>
</dbReference>
<dbReference type="SUPFAM" id="SSF54506">
    <property type="entry name" value="Diaminopimelate epimerase-like"/>
    <property type="match status" value="1"/>
</dbReference>
<dbReference type="Pfam" id="PF02567">
    <property type="entry name" value="PhzC-PhzF"/>
    <property type="match status" value="1"/>
</dbReference>
<comment type="similarity">
    <text evidence="1">Belongs to the PhzF family.</text>
</comment>
<evidence type="ECO:0000313" key="5">
    <source>
        <dbReference type="Proteomes" id="UP000014540"/>
    </source>
</evidence>
<dbReference type="PIRSF" id="PIRSF016184">
    <property type="entry name" value="PhzC_PhzF"/>
    <property type="match status" value="1"/>
</dbReference>
<dbReference type="STRING" id="1193011.LEP1GSC058_3277"/>
<dbReference type="GO" id="GO:0005737">
    <property type="term" value="C:cytoplasm"/>
    <property type="evidence" value="ECO:0007669"/>
    <property type="project" value="TreeGrafter"/>
</dbReference>
<dbReference type="PANTHER" id="PTHR13774">
    <property type="entry name" value="PHENAZINE BIOSYNTHESIS PROTEIN"/>
    <property type="match status" value="1"/>
</dbReference>
<name>S3VCQ9_9LEPT</name>
<evidence type="ECO:0000313" key="4">
    <source>
        <dbReference type="EMBL" id="EPG74275.1"/>
    </source>
</evidence>
<dbReference type="NCBIfam" id="TIGR00654">
    <property type="entry name" value="PhzF_family"/>
    <property type="match status" value="1"/>
</dbReference>
<dbReference type="RefSeq" id="WP_016550731.1">
    <property type="nucleotide sequence ID" value="NZ_AKWZ02000010.1"/>
</dbReference>
<dbReference type="OrthoDB" id="9788221at2"/>
<organism evidence="4 5">
    <name type="scientific">Leptospira fainei serovar Hurstbridge str. BUT 6</name>
    <dbReference type="NCBI Taxonomy" id="1193011"/>
    <lineage>
        <taxon>Bacteria</taxon>
        <taxon>Pseudomonadati</taxon>
        <taxon>Spirochaetota</taxon>
        <taxon>Spirochaetia</taxon>
        <taxon>Leptospirales</taxon>
        <taxon>Leptospiraceae</taxon>
        <taxon>Leptospira</taxon>
    </lineage>
</organism>
<evidence type="ECO:0000256" key="1">
    <source>
        <dbReference type="ARBA" id="ARBA00008270"/>
    </source>
</evidence>
<evidence type="ECO:0000256" key="3">
    <source>
        <dbReference type="PIRSR" id="PIRSR016184-1"/>
    </source>
</evidence>
<feature type="active site" evidence="3">
    <location>
        <position position="50"/>
    </location>
</feature>
<accession>S3VCQ9</accession>
<keyword evidence="5" id="KW-1185">Reference proteome</keyword>
<reference evidence="4" key="1">
    <citation type="submission" date="2013-04" db="EMBL/GenBank/DDBJ databases">
        <authorList>
            <person name="Harkins D.M."/>
            <person name="Durkin A.S."/>
            <person name="Selengut J.D."/>
            <person name="Sanka R."/>
            <person name="DePew J."/>
            <person name="Purushe J."/>
            <person name="Ahmed A."/>
            <person name="van der Linden H."/>
            <person name="Goris M.G.A."/>
            <person name="Hartskeerl R.A."/>
            <person name="Vinetz J.M."/>
            <person name="Sutton G.G."/>
            <person name="Nelson W.C."/>
            <person name="Fouts D.E."/>
        </authorList>
    </citation>
    <scope>NUCLEOTIDE SEQUENCE [LARGE SCALE GENOMIC DNA]</scope>
    <source>
        <strain evidence="4">BUT 6</strain>
    </source>
</reference>
<dbReference type="EMBL" id="AKWZ02000010">
    <property type="protein sequence ID" value="EPG74275.1"/>
    <property type="molecule type" value="Genomic_DNA"/>
</dbReference>
<protein>
    <submittedName>
        <fullName evidence="4">Phenazine biosynthesis protein, PhzF family</fullName>
    </submittedName>
</protein>
<dbReference type="Proteomes" id="UP000014540">
    <property type="component" value="Unassembled WGS sequence"/>
</dbReference>
<dbReference type="GO" id="GO:0016853">
    <property type="term" value="F:isomerase activity"/>
    <property type="evidence" value="ECO:0007669"/>
    <property type="project" value="UniProtKB-KW"/>
</dbReference>
<gene>
    <name evidence="4" type="ORF">LEP1GSC058_3277</name>
</gene>
<dbReference type="Gene3D" id="3.10.310.10">
    <property type="entry name" value="Diaminopimelate Epimerase, Chain A, domain 1"/>
    <property type="match status" value="2"/>
</dbReference>
<comment type="caution">
    <text evidence="4">The sequence shown here is derived from an EMBL/GenBank/DDBJ whole genome shotgun (WGS) entry which is preliminary data.</text>
</comment>
<proteinExistence type="inferred from homology"/>
<evidence type="ECO:0000256" key="2">
    <source>
        <dbReference type="ARBA" id="ARBA00023235"/>
    </source>
</evidence>
<keyword evidence="2" id="KW-0413">Isomerase</keyword>